<dbReference type="Gene3D" id="1.10.150.130">
    <property type="match status" value="1"/>
</dbReference>
<dbReference type="PROSITE" id="PS51898">
    <property type="entry name" value="TYR_RECOMBINASE"/>
    <property type="match status" value="1"/>
</dbReference>
<evidence type="ECO:0000256" key="1">
    <source>
        <dbReference type="ARBA" id="ARBA00004496"/>
    </source>
</evidence>
<evidence type="ECO:0000259" key="5">
    <source>
        <dbReference type="PROSITE" id="PS51898"/>
    </source>
</evidence>
<accession>A0A3S4MIL3</accession>
<reference evidence="6 7" key="1">
    <citation type="submission" date="2018-12" db="EMBL/GenBank/DDBJ databases">
        <authorList>
            <consortium name="Pathogen Informatics"/>
        </authorList>
    </citation>
    <scope>NUCLEOTIDE SEQUENCE [LARGE SCALE GENOMIC DNA]</scope>
    <source>
        <strain evidence="6 7">NCTC10783</strain>
    </source>
</reference>
<evidence type="ECO:0000256" key="4">
    <source>
        <dbReference type="ARBA" id="ARBA00023172"/>
    </source>
</evidence>
<evidence type="ECO:0000256" key="2">
    <source>
        <dbReference type="ARBA" id="ARBA00022908"/>
    </source>
</evidence>
<proteinExistence type="predicted"/>
<dbReference type="EMBL" id="LR134300">
    <property type="protein sequence ID" value="VEE46181.1"/>
    <property type="molecule type" value="Genomic_DNA"/>
</dbReference>
<dbReference type="InterPro" id="IPR013762">
    <property type="entry name" value="Integrase-like_cat_sf"/>
</dbReference>
<dbReference type="AlphaFoldDB" id="A0A3S4MIL3"/>
<feature type="domain" description="Tyr recombinase" evidence="5">
    <location>
        <begin position="213"/>
        <end position="425"/>
    </location>
</feature>
<dbReference type="Proteomes" id="UP000278078">
    <property type="component" value="Chromosome"/>
</dbReference>
<dbReference type="InterPro" id="IPR011010">
    <property type="entry name" value="DNA_brk_join_enz"/>
</dbReference>
<dbReference type="PANTHER" id="PTHR30349">
    <property type="entry name" value="PHAGE INTEGRASE-RELATED"/>
    <property type="match status" value="1"/>
</dbReference>
<evidence type="ECO:0000313" key="6">
    <source>
        <dbReference type="EMBL" id="VEE46181.1"/>
    </source>
</evidence>
<dbReference type="GO" id="GO:0015074">
    <property type="term" value="P:DNA integration"/>
    <property type="evidence" value="ECO:0007669"/>
    <property type="project" value="UniProtKB-KW"/>
</dbReference>
<protein>
    <submittedName>
        <fullName evidence="6">Site-specific recombinase, phage integrase family</fullName>
    </submittedName>
</protein>
<keyword evidence="2" id="KW-0229">DNA integration</keyword>
<dbReference type="SUPFAM" id="SSF56349">
    <property type="entry name" value="DNA breaking-rejoining enzymes"/>
    <property type="match status" value="1"/>
</dbReference>
<keyword evidence="4" id="KW-0233">DNA recombination</keyword>
<sequence>MSQRPQPFFETFDRFHELNFLHLNGELPVVRDFLLGFGDGLEAAEGYRAVRGFLKPYAGNEATYNSYRTHVERLLLWSLLVAGKPIVELRRRDAEAFMEFCLNPPSDWIGPVVKSRFLRLGSRKKLDTDSYIINEQWRPFSHTVAKRERKIAREAVATLPSRPYRMSQGSVAQVFAVCGSFFQHAIDEGLTEVNPFRAVKQKSIYKQRNTLDVASRSLTQLQWSYMIETAEQLAVANPLHERTLFIVATLFSMYLRVSDLVGRDNWRPTMGDIRRDSMGNWWFHVVGKGNKAAKISIRDDYIQNYLVRYRRHLQLSPLPSAHEKTSLISTLKGRGGLSDRHIRLLLQEVFDSTLVRMAQEGWNNDEIDQLRSASLHWLRHTSATFDAPHRDMKDLQADLRHNSLSTTQNTYYNSLDEQRAHSVKGLKIKN</sequence>
<dbReference type="GO" id="GO:0006310">
    <property type="term" value="P:DNA recombination"/>
    <property type="evidence" value="ECO:0007669"/>
    <property type="project" value="UniProtKB-KW"/>
</dbReference>
<comment type="subcellular location">
    <subcellularLocation>
        <location evidence="1">Cytoplasm</location>
    </subcellularLocation>
</comment>
<gene>
    <name evidence="6" type="ORF">NCTC10783_02042</name>
</gene>
<organism evidence="6 7">
    <name type="scientific">Pseudomonas fluorescens</name>
    <dbReference type="NCBI Taxonomy" id="294"/>
    <lineage>
        <taxon>Bacteria</taxon>
        <taxon>Pseudomonadati</taxon>
        <taxon>Pseudomonadota</taxon>
        <taxon>Gammaproteobacteria</taxon>
        <taxon>Pseudomonadales</taxon>
        <taxon>Pseudomonadaceae</taxon>
        <taxon>Pseudomonas</taxon>
    </lineage>
</organism>
<keyword evidence="3" id="KW-0238">DNA-binding</keyword>
<dbReference type="GO" id="GO:0003677">
    <property type="term" value="F:DNA binding"/>
    <property type="evidence" value="ECO:0007669"/>
    <property type="project" value="UniProtKB-KW"/>
</dbReference>
<dbReference type="PANTHER" id="PTHR30349:SF77">
    <property type="entry name" value="TYROSINE RECOMBINASE XERC"/>
    <property type="match status" value="1"/>
</dbReference>
<name>A0A3S4MIL3_PSEFL</name>
<evidence type="ECO:0000256" key="3">
    <source>
        <dbReference type="ARBA" id="ARBA00023125"/>
    </source>
</evidence>
<dbReference type="InterPro" id="IPR002104">
    <property type="entry name" value="Integrase_catalytic"/>
</dbReference>
<evidence type="ECO:0000313" key="7">
    <source>
        <dbReference type="Proteomes" id="UP000278078"/>
    </source>
</evidence>
<dbReference type="InterPro" id="IPR050090">
    <property type="entry name" value="Tyrosine_recombinase_XerCD"/>
</dbReference>
<dbReference type="Gene3D" id="1.10.443.10">
    <property type="entry name" value="Intergrase catalytic core"/>
    <property type="match status" value="1"/>
</dbReference>
<dbReference type="InterPro" id="IPR010998">
    <property type="entry name" value="Integrase_recombinase_N"/>
</dbReference>
<dbReference type="GO" id="GO:0005737">
    <property type="term" value="C:cytoplasm"/>
    <property type="evidence" value="ECO:0007669"/>
    <property type="project" value="UniProtKB-SubCell"/>
</dbReference>